<feature type="domain" description="Radical SAM core" evidence="11">
    <location>
        <begin position="145"/>
        <end position="373"/>
    </location>
</feature>
<evidence type="ECO:0000256" key="4">
    <source>
        <dbReference type="ARBA" id="ARBA00022679"/>
    </source>
</evidence>
<dbReference type="Pfam" id="PF00919">
    <property type="entry name" value="UPF0004"/>
    <property type="match status" value="1"/>
</dbReference>
<evidence type="ECO:0000256" key="5">
    <source>
        <dbReference type="ARBA" id="ARBA00022691"/>
    </source>
</evidence>
<keyword evidence="8" id="KW-0408">Iron</keyword>
<comment type="caution">
    <text evidence="12">The sequence shown here is derived from an EMBL/GenBank/DDBJ whole genome shotgun (WGS) entry which is preliminary data.</text>
</comment>
<dbReference type="FunFam" id="3.40.50.12160:FF:000004">
    <property type="entry name" value="Threonylcarbamoyladenosine tRNA methylthiotransferase MtaB"/>
    <property type="match status" value="1"/>
</dbReference>
<dbReference type="PROSITE" id="PS51918">
    <property type="entry name" value="RADICAL_SAM"/>
    <property type="match status" value="1"/>
</dbReference>
<dbReference type="InterPro" id="IPR058240">
    <property type="entry name" value="rSAM_sf"/>
</dbReference>
<keyword evidence="13" id="KW-1185">Reference proteome</keyword>
<keyword evidence="4 12" id="KW-0808">Transferase</keyword>
<evidence type="ECO:0000256" key="6">
    <source>
        <dbReference type="ARBA" id="ARBA00022694"/>
    </source>
</evidence>
<proteinExistence type="predicted"/>
<evidence type="ECO:0000259" key="11">
    <source>
        <dbReference type="PROSITE" id="PS51918"/>
    </source>
</evidence>
<dbReference type="InterPro" id="IPR007197">
    <property type="entry name" value="rSAM"/>
</dbReference>
<evidence type="ECO:0000313" key="13">
    <source>
        <dbReference type="Proteomes" id="UP000236725"/>
    </source>
</evidence>
<gene>
    <name evidence="12" type="ORF">SAMN05444001_1146</name>
</gene>
<evidence type="ECO:0000313" key="12">
    <source>
        <dbReference type="EMBL" id="SEG07282.1"/>
    </source>
</evidence>
<keyword evidence="7" id="KW-0479">Metal-binding</keyword>
<dbReference type="PROSITE" id="PS01278">
    <property type="entry name" value="MTTASE_RADICAL"/>
    <property type="match status" value="1"/>
</dbReference>
<dbReference type="SUPFAM" id="SSF102114">
    <property type="entry name" value="Radical SAM enzymes"/>
    <property type="match status" value="1"/>
</dbReference>
<dbReference type="InterPro" id="IPR023404">
    <property type="entry name" value="rSAM_horseshoe"/>
</dbReference>
<dbReference type="GO" id="GO:0046872">
    <property type="term" value="F:metal ion binding"/>
    <property type="evidence" value="ECO:0007669"/>
    <property type="project" value="UniProtKB-KW"/>
</dbReference>
<dbReference type="EMBL" id="FNVS01000014">
    <property type="protein sequence ID" value="SEG07282.1"/>
    <property type="molecule type" value="Genomic_DNA"/>
</dbReference>
<evidence type="ECO:0000256" key="9">
    <source>
        <dbReference type="ARBA" id="ARBA00023014"/>
    </source>
</evidence>
<dbReference type="NCBIfam" id="TIGR00089">
    <property type="entry name" value="MiaB/RimO family radical SAM methylthiotransferase"/>
    <property type="match status" value="1"/>
</dbReference>
<evidence type="ECO:0000256" key="8">
    <source>
        <dbReference type="ARBA" id="ARBA00023004"/>
    </source>
</evidence>
<dbReference type="RefSeq" id="WP_103983900.1">
    <property type="nucleotide sequence ID" value="NZ_FNVS01000014.1"/>
</dbReference>
<feature type="domain" description="MTTase N-terminal" evidence="10">
    <location>
        <begin position="10"/>
        <end position="122"/>
    </location>
</feature>
<keyword evidence="6" id="KW-0819">tRNA processing</keyword>
<dbReference type="Gene3D" id="3.80.30.20">
    <property type="entry name" value="tm_1862 like domain"/>
    <property type="match status" value="1"/>
</dbReference>
<keyword evidence="3" id="KW-0963">Cytoplasm</keyword>
<name>A0A8G2BXN8_9BACT</name>
<dbReference type="PROSITE" id="PS51449">
    <property type="entry name" value="MTTASE_N"/>
    <property type="match status" value="1"/>
</dbReference>
<dbReference type="Gene3D" id="3.40.50.12160">
    <property type="entry name" value="Methylthiotransferase, N-terminal domain"/>
    <property type="match status" value="1"/>
</dbReference>
<reference evidence="12 13" key="1">
    <citation type="submission" date="2016-10" db="EMBL/GenBank/DDBJ databases">
        <authorList>
            <person name="Varghese N."/>
            <person name="Submissions S."/>
        </authorList>
    </citation>
    <scope>NUCLEOTIDE SEQUENCE [LARGE SCALE GENOMIC DNA]</scope>
    <source>
        <strain evidence="12 13">DSM 29073</strain>
    </source>
</reference>
<evidence type="ECO:0000256" key="1">
    <source>
        <dbReference type="ARBA" id="ARBA00001966"/>
    </source>
</evidence>
<evidence type="ECO:0000256" key="3">
    <source>
        <dbReference type="ARBA" id="ARBA00022490"/>
    </source>
</evidence>
<dbReference type="GO" id="GO:0035598">
    <property type="term" value="F:tRNA (N(6)-L-threonylcarbamoyladenosine(37)-C(2))-methylthiotransferase activity"/>
    <property type="evidence" value="ECO:0007669"/>
    <property type="project" value="TreeGrafter"/>
</dbReference>
<dbReference type="SFLD" id="SFLDG01061">
    <property type="entry name" value="methylthiotransferase"/>
    <property type="match status" value="1"/>
</dbReference>
<dbReference type="FunFam" id="3.80.30.20:FF:000006">
    <property type="entry name" value="MiaB-like tRNA modifying enzyme"/>
    <property type="match status" value="1"/>
</dbReference>
<organism evidence="12 13">
    <name type="scientific">Parabacteroides chinchillae</name>
    <dbReference type="NCBI Taxonomy" id="871327"/>
    <lineage>
        <taxon>Bacteria</taxon>
        <taxon>Pseudomonadati</taxon>
        <taxon>Bacteroidota</taxon>
        <taxon>Bacteroidia</taxon>
        <taxon>Bacteroidales</taxon>
        <taxon>Tannerellaceae</taxon>
        <taxon>Parabacteroides</taxon>
    </lineage>
</organism>
<dbReference type="InterPro" id="IPR013848">
    <property type="entry name" value="Methylthiotransferase_N"/>
</dbReference>
<dbReference type="InterPro" id="IPR006467">
    <property type="entry name" value="MiaB-like_bact"/>
</dbReference>
<dbReference type="SMART" id="SM00729">
    <property type="entry name" value="Elp3"/>
    <property type="match status" value="1"/>
</dbReference>
<dbReference type="Pfam" id="PF04055">
    <property type="entry name" value="Radical_SAM"/>
    <property type="match status" value="1"/>
</dbReference>
<comment type="cofactor">
    <cofactor evidence="1">
        <name>[4Fe-4S] cluster</name>
        <dbReference type="ChEBI" id="CHEBI:49883"/>
    </cofactor>
</comment>
<keyword evidence="5" id="KW-0949">S-adenosyl-L-methionine</keyword>
<accession>A0A8G2BXN8</accession>
<dbReference type="AlphaFoldDB" id="A0A8G2BXN8"/>
<dbReference type="GO" id="GO:0051539">
    <property type="term" value="F:4 iron, 4 sulfur cluster binding"/>
    <property type="evidence" value="ECO:0007669"/>
    <property type="project" value="UniProtKB-KW"/>
</dbReference>
<dbReference type="Proteomes" id="UP000236725">
    <property type="component" value="Unassembled WGS sequence"/>
</dbReference>
<dbReference type="CDD" id="cd01335">
    <property type="entry name" value="Radical_SAM"/>
    <property type="match status" value="1"/>
</dbReference>
<evidence type="ECO:0000259" key="10">
    <source>
        <dbReference type="PROSITE" id="PS51449"/>
    </source>
</evidence>
<dbReference type="SFLD" id="SFLDS00029">
    <property type="entry name" value="Radical_SAM"/>
    <property type="match status" value="1"/>
</dbReference>
<dbReference type="InterPro" id="IPR020612">
    <property type="entry name" value="Methylthiotransferase_CS"/>
</dbReference>
<keyword evidence="9" id="KW-0411">Iron-sulfur</keyword>
<dbReference type="SFLD" id="SFLDG01082">
    <property type="entry name" value="B12-binding_domain_containing"/>
    <property type="match status" value="1"/>
</dbReference>
<dbReference type="PANTHER" id="PTHR11918:SF45">
    <property type="entry name" value="THREONYLCARBAMOYLADENOSINE TRNA METHYLTHIOTRANSFERASE"/>
    <property type="match status" value="1"/>
</dbReference>
<sequence length="438" mass="49432">MIDKSVFENKIAAYYTLGCKLNFAETSTIGKMLAEQGVRKVRSGEKADICVVNTCSVTELADKKCRQAIRKISKQHPGAFIVVTGCYAQLKPEEVAHIEGVDLVLGAEQKLDILQYLDNLKKKEEGAIIASQSKYIRVFSPSCSADDRTRHFLKVQDGCDYYCSYCTIPFARGRSRNGTIESMVAQAKEVAQKGGKEIVLTGVNIGDFGKSTGETFIDLIKALDDIDGIARYRISSIEPNLITDEAIEFVASSKRFAPHFHIPLQSGSDNVLQLMRRRYDTALFRHKIEKIKEIMPHAFIGVDVIVGTRGETDEYFEEARMFIENLDISQLHVFSYSERPGTQALKIDYVVDPKTKHARSQKLLDISENKLHSFYEKHIGKEANVLFEHTRKGGMMYGFTENYIKIEIPYNISLVNKTNQVILGNWNKEKTALTCRLI</sequence>
<protein>
    <submittedName>
        <fullName evidence="12">Threonylcarbamoyladenosine tRNA methylthiotransferase MtaB</fullName>
    </submittedName>
</protein>
<dbReference type="InterPro" id="IPR038135">
    <property type="entry name" value="Methylthiotransferase_N_sf"/>
</dbReference>
<dbReference type="NCBIfam" id="TIGR01579">
    <property type="entry name" value="MiaB-like-C"/>
    <property type="match status" value="1"/>
</dbReference>
<evidence type="ECO:0000256" key="2">
    <source>
        <dbReference type="ARBA" id="ARBA00022485"/>
    </source>
</evidence>
<keyword evidence="2" id="KW-0004">4Fe-4S</keyword>
<evidence type="ECO:0000256" key="7">
    <source>
        <dbReference type="ARBA" id="ARBA00022723"/>
    </source>
</evidence>
<dbReference type="PANTHER" id="PTHR11918">
    <property type="entry name" value="RADICAL SAM PROTEINS"/>
    <property type="match status" value="1"/>
</dbReference>
<dbReference type="InterPro" id="IPR006638">
    <property type="entry name" value="Elp3/MiaA/NifB-like_rSAM"/>
</dbReference>
<dbReference type="InterPro" id="IPR005839">
    <property type="entry name" value="Methylthiotransferase"/>
</dbReference>